<dbReference type="InterPro" id="IPR011701">
    <property type="entry name" value="MFS"/>
</dbReference>
<evidence type="ECO:0000256" key="3">
    <source>
        <dbReference type="ARBA" id="ARBA00022475"/>
    </source>
</evidence>
<feature type="transmembrane region" description="Helical" evidence="7">
    <location>
        <begin position="280"/>
        <end position="300"/>
    </location>
</feature>
<evidence type="ECO:0000256" key="6">
    <source>
        <dbReference type="ARBA" id="ARBA00023136"/>
    </source>
</evidence>
<keyword evidence="3" id="KW-1003">Cell membrane</keyword>
<feature type="transmembrane region" description="Helical" evidence="7">
    <location>
        <begin position="320"/>
        <end position="339"/>
    </location>
</feature>
<evidence type="ECO:0000313" key="9">
    <source>
        <dbReference type="EMBL" id="GGP24443.1"/>
    </source>
</evidence>
<keyword evidence="10" id="KW-1185">Reference proteome</keyword>
<organism evidence="9 10">
    <name type="scientific">Silvimonas amylolytica</name>
    <dbReference type="NCBI Taxonomy" id="449663"/>
    <lineage>
        <taxon>Bacteria</taxon>
        <taxon>Pseudomonadati</taxon>
        <taxon>Pseudomonadota</taxon>
        <taxon>Betaproteobacteria</taxon>
        <taxon>Neisseriales</taxon>
        <taxon>Chitinibacteraceae</taxon>
        <taxon>Silvimonas</taxon>
    </lineage>
</organism>
<feature type="domain" description="Major facilitator superfamily (MFS) profile" evidence="8">
    <location>
        <begin position="27"/>
        <end position="502"/>
    </location>
</feature>
<feature type="transmembrane region" description="Helical" evidence="7">
    <location>
        <begin position="92"/>
        <end position="111"/>
    </location>
</feature>
<keyword evidence="6 7" id="KW-0472">Membrane</keyword>
<comment type="subcellular location">
    <subcellularLocation>
        <location evidence="1">Cell membrane</location>
        <topology evidence="1">Multi-pass membrane protein</topology>
    </subcellularLocation>
</comment>
<dbReference type="CDD" id="cd17502">
    <property type="entry name" value="MFS_Azr1_MDR_like"/>
    <property type="match status" value="1"/>
</dbReference>
<dbReference type="NCBIfam" id="TIGR00711">
    <property type="entry name" value="efflux_EmrB"/>
    <property type="match status" value="1"/>
</dbReference>
<evidence type="ECO:0000256" key="1">
    <source>
        <dbReference type="ARBA" id="ARBA00004651"/>
    </source>
</evidence>
<dbReference type="PROSITE" id="PS50850">
    <property type="entry name" value="MFS"/>
    <property type="match status" value="1"/>
</dbReference>
<feature type="transmembrane region" description="Helical" evidence="7">
    <location>
        <begin position="373"/>
        <end position="396"/>
    </location>
</feature>
<reference evidence="10" key="1">
    <citation type="journal article" date="2019" name="Int. J. Syst. Evol. Microbiol.">
        <title>The Global Catalogue of Microorganisms (GCM) 10K type strain sequencing project: providing services to taxonomists for standard genome sequencing and annotation.</title>
        <authorList>
            <consortium name="The Broad Institute Genomics Platform"/>
            <consortium name="The Broad Institute Genome Sequencing Center for Infectious Disease"/>
            <person name="Wu L."/>
            <person name="Ma J."/>
        </authorList>
    </citation>
    <scope>NUCLEOTIDE SEQUENCE [LARGE SCALE GENOMIC DNA]</scope>
    <source>
        <strain evidence="10">CGMCC 1.8860</strain>
    </source>
</reference>
<dbReference type="PANTHER" id="PTHR23501">
    <property type="entry name" value="MAJOR FACILITATOR SUPERFAMILY"/>
    <property type="match status" value="1"/>
</dbReference>
<dbReference type="PANTHER" id="PTHR23501:SF197">
    <property type="entry name" value="COMD"/>
    <property type="match status" value="1"/>
</dbReference>
<feature type="transmembrane region" description="Helical" evidence="7">
    <location>
        <begin position="475"/>
        <end position="497"/>
    </location>
</feature>
<dbReference type="InterPro" id="IPR036259">
    <property type="entry name" value="MFS_trans_sf"/>
</dbReference>
<name>A0ABQ2PGG9_9NEIS</name>
<feature type="transmembrane region" description="Helical" evidence="7">
    <location>
        <begin position="61"/>
        <end position="80"/>
    </location>
</feature>
<gene>
    <name evidence="9" type="ORF">GCM10010971_02620</name>
</gene>
<proteinExistence type="predicted"/>
<dbReference type="Gene3D" id="1.20.1720.10">
    <property type="entry name" value="Multidrug resistance protein D"/>
    <property type="match status" value="1"/>
</dbReference>
<dbReference type="Proteomes" id="UP000621859">
    <property type="component" value="Unassembled WGS sequence"/>
</dbReference>
<dbReference type="RefSeq" id="WP_188687921.1">
    <property type="nucleotide sequence ID" value="NZ_BMLY01000001.1"/>
</dbReference>
<dbReference type="EMBL" id="BMLY01000001">
    <property type="protein sequence ID" value="GGP24443.1"/>
    <property type="molecule type" value="Genomic_DNA"/>
</dbReference>
<dbReference type="SUPFAM" id="SSF103473">
    <property type="entry name" value="MFS general substrate transporter"/>
    <property type="match status" value="1"/>
</dbReference>
<evidence type="ECO:0000313" key="10">
    <source>
        <dbReference type="Proteomes" id="UP000621859"/>
    </source>
</evidence>
<dbReference type="Gene3D" id="1.20.1250.20">
    <property type="entry name" value="MFS general substrate transporter like domains"/>
    <property type="match status" value="1"/>
</dbReference>
<feature type="transmembrane region" description="Helical" evidence="7">
    <location>
        <begin position="417"/>
        <end position="435"/>
    </location>
</feature>
<accession>A0ABQ2PGG9</accession>
<evidence type="ECO:0000256" key="5">
    <source>
        <dbReference type="ARBA" id="ARBA00022989"/>
    </source>
</evidence>
<evidence type="ECO:0000259" key="8">
    <source>
        <dbReference type="PROSITE" id="PS50850"/>
    </source>
</evidence>
<protein>
    <submittedName>
        <fullName evidence="9">EmrB/QacA family drug resistance transporter</fullName>
    </submittedName>
</protein>
<keyword evidence="5 7" id="KW-1133">Transmembrane helix</keyword>
<evidence type="ECO:0000256" key="2">
    <source>
        <dbReference type="ARBA" id="ARBA00022448"/>
    </source>
</evidence>
<feature type="transmembrane region" description="Helical" evidence="7">
    <location>
        <begin position="26"/>
        <end position="49"/>
    </location>
</feature>
<dbReference type="InterPro" id="IPR004638">
    <property type="entry name" value="EmrB-like"/>
</dbReference>
<keyword evidence="4 7" id="KW-0812">Transmembrane</keyword>
<dbReference type="InterPro" id="IPR020846">
    <property type="entry name" value="MFS_dom"/>
</dbReference>
<feature type="transmembrane region" description="Helical" evidence="7">
    <location>
        <begin position="244"/>
        <end position="260"/>
    </location>
</feature>
<evidence type="ECO:0000256" key="4">
    <source>
        <dbReference type="ARBA" id="ARBA00022692"/>
    </source>
</evidence>
<keyword evidence="2" id="KW-0813">Transport</keyword>
<dbReference type="Pfam" id="PF07690">
    <property type="entry name" value="MFS_1"/>
    <property type="match status" value="1"/>
</dbReference>
<sequence>MNTTVTEALVTLAPSAQPAKRPPLHLLFGALVLVLLLSALDQTIVSTALPTIVRDLGGVSQLSWVVTAYLLSSTIAIPLYGKFGDLFGRKKVLQIAIALFLVGSVLCGLSQNMTELIITRAIQGLGGGGLMVVTMAIVADVLSPAERGKFQGLFGATYALATVLGPMLGGYIVEHYSWHWIFYINLPVGLLALAVISAVLHAHEVHVKHEIDYWGAGFLATSLSCLVLFTTSGGTTLPWSSAELWIYLYISVVCLAGFIYEEQRAAEPIIPLTLFKQPTFVLCSLVSVLVGAGLFGAITYMPLYLQVVKGSTPTGAGAQLLPLMGGLLSSSILSGIIISRTGRYRFFPIVGTLLAGIALVLIARLQTGSPLRDLYACAAMLGVGLGMVMQVMVLVVQNTADARQIGVATSSVTLFRMVGGSIGVSVFGALFNALLSHKLENLLPDSGLTGRQAMLAAGQLPPALHAQYLDAFSSAFHGICFVAAGVLALAFAFTLGLREIPLRTKSTAGGHE</sequence>
<feature type="transmembrane region" description="Helical" evidence="7">
    <location>
        <begin position="346"/>
        <end position="367"/>
    </location>
</feature>
<dbReference type="PRINTS" id="PR01036">
    <property type="entry name" value="TCRTETB"/>
</dbReference>
<evidence type="ECO:0000256" key="7">
    <source>
        <dbReference type="SAM" id="Phobius"/>
    </source>
</evidence>
<feature type="transmembrane region" description="Helical" evidence="7">
    <location>
        <begin position="178"/>
        <end position="201"/>
    </location>
</feature>
<feature type="transmembrane region" description="Helical" evidence="7">
    <location>
        <begin position="153"/>
        <end position="172"/>
    </location>
</feature>
<feature type="transmembrane region" description="Helical" evidence="7">
    <location>
        <begin position="117"/>
        <end position="141"/>
    </location>
</feature>
<comment type="caution">
    <text evidence="9">The sequence shown here is derived from an EMBL/GenBank/DDBJ whole genome shotgun (WGS) entry which is preliminary data.</text>
</comment>